<dbReference type="SUPFAM" id="SSF46557">
    <property type="entry name" value="GreA transcript cleavage protein, N-terminal domain"/>
    <property type="match status" value="1"/>
</dbReference>
<dbReference type="Pfam" id="PF01272">
    <property type="entry name" value="GreA_GreB"/>
    <property type="match status" value="1"/>
</dbReference>
<dbReference type="InterPro" id="IPR028624">
    <property type="entry name" value="Tscrpt_elong_fac_GreA/B"/>
</dbReference>
<dbReference type="NCBIfam" id="TIGR01462">
    <property type="entry name" value="greA"/>
    <property type="match status" value="1"/>
</dbReference>
<evidence type="ECO:0000256" key="3">
    <source>
        <dbReference type="ARBA" id="ARBA00023015"/>
    </source>
</evidence>
<evidence type="ECO:0000313" key="13">
    <source>
        <dbReference type="Proteomes" id="UP000638014"/>
    </source>
</evidence>
<dbReference type="PANTHER" id="PTHR30437">
    <property type="entry name" value="TRANSCRIPTION ELONGATION FACTOR GREA"/>
    <property type="match status" value="1"/>
</dbReference>
<dbReference type="GO" id="GO:0003746">
    <property type="term" value="F:translation elongation factor activity"/>
    <property type="evidence" value="ECO:0007669"/>
    <property type="project" value="UniProtKB-KW"/>
</dbReference>
<dbReference type="InterPro" id="IPR022691">
    <property type="entry name" value="Tscrpt_elong_fac_GreA/B_N"/>
</dbReference>
<dbReference type="InterPro" id="IPR023459">
    <property type="entry name" value="Tscrpt_elong_fac_GreA/B_fam"/>
</dbReference>
<name>A0A8J6UF79_9GAMM</name>
<evidence type="ECO:0000256" key="6">
    <source>
        <dbReference type="ARBA" id="ARBA00024916"/>
    </source>
</evidence>
<dbReference type="SUPFAM" id="SSF54534">
    <property type="entry name" value="FKBP-like"/>
    <property type="match status" value="1"/>
</dbReference>
<dbReference type="InterPro" id="IPR006359">
    <property type="entry name" value="Tscrpt_elong_fac_GreA"/>
</dbReference>
<evidence type="ECO:0000256" key="4">
    <source>
        <dbReference type="ARBA" id="ARBA00023125"/>
    </source>
</evidence>
<dbReference type="EMBL" id="JACXAF010000021">
    <property type="protein sequence ID" value="MBD1390689.1"/>
    <property type="molecule type" value="Genomic_DNA"/>
</dbReference>
<dbReference type="PIRSF" id="PIRSF006092">
    <property type="entry name" value="GreA_GreB"/>
    <property type="match status" value="1"/>
</dbReference>
<dbReference type="PROSITE" id="PS00830">
    <property type="entry name" value="GREAB_2"/>
    <property type="match status" value="1"/>
</dbReference>
<dbReference type="InterPro" id="IPR018151">
    <property type="entry name" value="TF_GreA/GreB_CS"/>
</dbReference>
<dbReference type="InterPro" id="IPR036805">
    <property type="entry name" value="Tscrpt_elong_fac_GreA/B_N_sf"/>
</dbReference>
<dbReference type="InterPro" id="IPR001437">
    <property type="entry name" value="Tscrpt_elong_fac_GreA/B_C"/>
</dbReference>
<evidence type="ECO:0000256" key="2">
    <source>
        <dbReference type="ARBA" id="ARBA00013729"/>
    </source>
</evidence>
<evidence type="ECO:0000259" key="10">
    <source>
        <dbReference type="Pfam" id="PF01272"/>
    </source>
</evidence>
<dbReference type="RefSeq" id="WP_191145755.1">
    <property type="nucleotide sequence ID" value="NZ_JACXAF010000021.1"/>
</dbReference>
<dbReference type="PANTHER" id="PTHR30437:SF4">
    <property type="entry name" value="TRANSCRIPTION ELONGATION FACTOR GREA"/>
    <property type="match status" value="1"/>
</dbReference>
<dbReference type="FunFam" id="1.10.287.180:FF:000001">
    <property type="entry name" value="Transcription elongation factor GreA"/>
    <property type="match status" value="1"/>
</dbReference>
<keyword evidence="3 8" id="KW-0805">Transcription regulation</keyword>
<keyword evidence="12" id="KW-0648">Protein biosynthesis</keyword>
<accession>A0A8J6UF79</accession>
<dbReference type="Gene3D" id="1.10.287.180">
    <property type="entry name" value="Transcription elongation factor, GreA/GreB, N-terminal domain"/>
    <property type="match status" value="1"/>
</dbReference>
<organism evidence="12 13">
    <name type="scientific">Neiella litorisoli</name>
    <dbReference type="NCBI Taxonomy" id="2771431"/>
    <lineage>
        <taxon>Bacteria</taxon>
        <taxon>Pseudomonadati</taxon>
        <taxon>Pseudomonadota</taxon>
        <taxon>Gammaproteobacteria</taxon>
        <taxon>Alteromonadales</taxon>
        <taxon>Echinimonadaceae</taxon>
        <taxon>Neiella</taxon>
    </lineage>
</organism>
<dbReference type="NCBIfam" id="NF001263">
    <property type="entry name" value="PRK00226.1-4"/>
    <property type="match status" value="1"/>
</dbReference>
<dbReference type="PROSITE" id="PS00829">
    <property type="entry name" value="GREAB_1"/>
    <property type="match status" value="1"/>
</dbReference>
<dbReference type="GO" id="GO:0003677">
    <property type="term" value="F:DNA binding"/>
    <property type="evidence" value="ECO:0007669"/>
    <property type="project" value="UniProtKB-UniRule"/>
</dbReference>
<comment type="function">
    <text evidence="6 8 9">Necessary for efficient RNA polymerase transcription elongation past template-encoded arresting sites. The arresting sites in DNA have the property of trapping a certain fraction of elongating RNA polymerases that pass through, resulting in locked ternary complexes. Cleavage of the nascent transcript by cleavage factors such as GreA or GreB allows the resumption of elongation from the new 3'terminus. GreA releases sequences of 2 to 3 nucleotides.</text>
</comment>
<dbReference type="NCBIfam" id="NF001264">
    <property type="entry name" value="PRK00226.1-5"/>
    <property type="match status" value="1"/>
</dbReference>
<dbReference type="Proteomes" id="UP000638014">
    <property type="component" value="Unassembled WGS sequence"/>
</dbReference>
<evidence type="ECO:0000256" key="7">
    <source>
        <dbReference type="ARBA" id="ARBA00030776"/>
    </source>
</evidence>
<keyword evidence="5 8" id="KW-0804">Transcription</keyword>
<evidence type="ECO:0000313" key="12">
    <source>
        <dbReference type="EMBL" id="MBD1390689.1"/>
    </source>
</evidence>
<dbReference type="FunFam" id="3.10.50.30:FF:000001">
    <property type="entry name" value="Transcription elongation factor GreA"/>
    <property type="match status" value="1"/>
</dbReference>
<keyword evidence="12" id="KW-0251">Elongation factor</keyword>
<keyword evidence="4 8" id="KW-0238">DNA-binding</keyword>
<sequence>MKIPMTVQGADSLREELDYLKGTRRPQIIEAIAEAREHGDLKENAEYHAAREQQGFCEGRIQEIEAKLSNAQIIDVSKMEATGKVIFGATVVLLNIDTDAEVTYRIVGDDEADLKKNLISINSPIARGLIGKSEGDEVTVKTPGGDVEFEILEVKYV</sequence>
<proteinExistence type="inferred from homology"/>
<dbReference type="GO" id="GO:0070063">
    <property type="term" value="F:RNA polymerase binding"/>
    <property type="evidence" value="ECO:0007669"/>
    <property type="project" value="InterPro"/>
</dbReference>
<dbReference type="GO" id="GO:0006354">
    <property type="term" value="P:DNA-templated transcription elongation"/>
    <property type="evidence" value="ECO:0007669"/>
    <property type="project" value="TreeGrafter"/>
</dbReference>
<dbReference type="HAMAP" id="MF_00105">
    <property type="entry name" value="GreA_GreB"/>
    <property type="match status" value="1"/>
</dbReference>
<keyword evidence="13" id="KW-1185">Reference proteome</keyword>
<protein>
    <recommendedName>
        <fullName evidence="2 8">Transcription elongation factor GreA</fullName>
    </recommendedName>
    <alternativeName>
        <fullName evidence="7 8">Transcript cleavage factor GreA</fullName>
    </alternativeName>
</protein>
<evidence type="ECO:0000256" key="8">
    <source>
        <dbReference type="HAMAP-Rule" id="MF_00105"/>
    </source>
</evidence>
<gene>
    <name evidence="8 12" type="primary">greA</name>
    <name evidence="12" type="ORF">IC617_14745</name>
</gene>
<dbReference type="NCBIfam" id="NF001261">
    <property type="entry name" value="PRK00226.1-2"/>
    <property type="match status" value="1"/>
</dbReference>
<dbReference type="GO" id="GO:0032784">
    <property type="term" value="P:regulation of DNA-templated transcription elongation"/>
    <property type="evidence" value="ECO:0007669"/>
    <property type="project" value="UniProtKB-UniRule"/>
</dbReference>
<dbReference type="Pfam" id="PF03449">
    <property type="entry name" value="GreA_GreB_N"/>
    <property type="match status" value="1"/>
</dbReference>
<comment type="caution">
    <text evidence="12">The sequence shown here is derived from an EMBL/GenBank/DDBJ whole genome shotgun (WGS) entry which is preliminary data.</text>
</comment>
<dbReference type="InterPro" id="IPR036953">
    <property type="entry name" value="GreA/GreB_C_sf"/>
</dbReference>
<evidence type="ECO:0000256" key="1">
    <source>
        <dbReference type="ARBA" id="ARBA00008213"/>
    </source>
</evidence>
<evidence type="ECO:0000259" key="11">
    <source>
        <dbReference type="Pfam" id="PF03449"/>
    </source>
</evidence>
<feature type="domain" description="Transcription elongation factor GreA/GreB C-terminal" evidence="10">
    <location>
        <begin position="82"/>
        <end position="156"/>
    </location>
</feature>
<evidence type="ECO:0000256" key="9">
    <source>
        <dbReference type="RuleBase" id="RU000556"/>
    </source>
</evidence>
<comment type="similarity">
    <text evidence="1 8 9">Belongs to the GreA/GreB family.</text>
</comment>
<dbReference type="AlphaFoldDB" id="A0A8J6UF79"/>
<dbReference type="Gene3D" id="3.10.50.30">
    <property type="entry name" value="Transcription elongation factor, GreA/GreB, C-terminal domain"/>
    <property type="match status" value="1"/>
</dbReference>
<evidence type="ECO:0000256" key="5">
    <source>
        <dbReference type="ARBA" id="ARBA00023163"/>
    </source>
</evidence>
<reference evidence="12" key="1">
    <citation type="submission" date="2020-09" db="EMBL/GenBank/DDBJ databases">
        <title>A novel bacterium of genus Neiella, isolated from South China Sea.</title>
        <authorList>
            <person name="Huang H."/>
            <person name="Mo K."/>
            <person name="Hu Y."/>
        </authorList>
    </citation>
    <scope>NUCLEOTIDE SEQUENCE</scope>
    <source>
        <strain evidence="12">HB171785</strain>
    </source>
</reference>
<feature type="domain" description="Transcription elongation factor GreA/GreB N-terminal" evidence="11">
    <location>
        <begin position="3"/>
        <end position="73"/>
    </location>
</feature>